<organism evidence="1 2">
    <name type="scientific">Pomacea canaliculata</name>
    <name type="common">Golden apple snail</name>
    <dbReference type="NCBI Taxonomy" id="400727"/>
    <lineage>
        <taxon>Eukaryota</taxon>
        <taxon>Metazoa</taxon>
        <taxon>Spiralia</taxon>
        <taxon>Lophotrochozoa</taxon>
        <taxon>Mollusca</taxon>
        <taxon>Gastropoda</taxon>
        <taxon>Caenogastropoda</taxon>
        <taxon>Architaenioglossa</taxon>
        <taxon>Ampullarioidea</taxon>
        <taxon>Ampullariidae</taxon>
        <taxon>Pomacea</taxon>
    </lineage>
</organism>
<protein>
    <submittedName>
        <fullName evidence="1">Uncharacterized protein</fullName>
    </submittedName>
</protein>
<evidence type="ECO:0000313" key="1">
    <source>
        <dbReference type="EMBL" id="PVD20435.1"/>
    </source>
</evidence>
<gene>
    <name evidence="1" type="ORF">C0Q70_18590</name>
</gene>
<comment type="caution">
    <text evidence="1">The sequence shown here is derived from an EMBL/GenBank/DDBJ whole genome shotgun (WGS) entry which is preliminary data.</text>
</comment>
<name>A0A2T7NH07_POMCA</name>
<keyword evidence="2" id="KW-1185">Reference proteome</keyword>
<dbReference type="EMBL" id="PZQS01000012">
    <property type="protein sequence ID" value="PVD20435.1"/>
    <property type="molecule type" value="Genomic_DNA"/>
</dbReference>
<evidence type="ECO:0000313" key="2">
    <source>
        <dbReference type="Proteomes" id="UP000245119"/>
    </source>
</evidence>
<accession>A0A2T7NH07</accession>
<dbReference type="AlphaFoldDB" id="A0A2T7NH07"/>
<dbReference type="Proteomes" id="UP000245119">
    <property type="component" value="Linkage Group LG12"/>
</dbReference>
<sequence>MAFRCVCVREEQQRIIQAEDVMCPDFDVVQKLVWTEKDKELVFSYKDSVLSRSSSRRIIAQWSAVP</sequence>
<reference evidence="1 2" key="1">
    <citation type="submission" date="2018-04" db="EMBL/GenBank/DDBJ databases">
        <title>The genome of golden apple snail Pomacea canaliculata provides insight into stress tolerance and invasive adaptation.</title>
        <authorList>
            <person name="Liu C."/>
            <person name="Liu B."/>
            <person name="Ren Y."/>
            <person name="Zhang Y."/>
            <person name="Wang H."/>
            <person name="Li S."/>
            <person name="Jiang F."/>
            <person name="Yin L."/>
            <person name="Zhang G."/>
            <person name="Qian W."/>
            <person name="Fan W."/>
        </authorList>
    </citation>
    <scope>NUCLEOTIDE SEQUENCE [LARGE SCALE GENOMIC DNA]</scope>
    <source>
        <strain evidence="1">SZHN2017</strain>
        <tissue evidence="1">Muscle</tissue>
    </source>
</reference>
<proteinExistence type="predicted"/>